<gene>
    <name evidence="1" type="ORF">SAMN06265349_102585</name>
</gene>
<reference evidence="1 2" key="1">
    <citation type="submission" date="2017-05" db="EMBL/GenBank/DDBJ databases">
        <authorList>
            <person name="Varghese N."/>
            <person name="Submissions S."/>
        </authorList>
    </citation>
    <scope>NUCLEOTIDE SEQUENCE [LARGE SCALE GENOMIC DNA]</scope>
    <source>
        <strain evidence="1 2">DSM 19382</strain>
    </source>
</reference>
<accession>A0A521CIH3</accession>
<evidence type="ECO:0008006" key="3">
    <source>
        <dbReference type="Google" id="ProtNLM"/>
    </source>
</evidence>
<dbReference type="AlphaFoldDB" id="A0A521CIH3"/>
<dbReference type="Gene3D" id="3.30.1150.10">
    <property type="match status" value="1"/>
</dbReference>
<sequence>MTPNENGRFCLSCSKTVVDFTSMFPDEIQHFFIQNQNNKICGRFRKSQLDSITVQIPNRVLYAQTNYYKMFLLALFIAMGTTLFSCADKEGNKKKIDKVEVVKDTIKTEQIAVGKTRIGPNDSLKYPPPPPPKVDQVKFVKNPVENTKKEKSSNIDSKKKTEEPVYNGGIAVETNAEFPGGIDQFYTFFEKEFKKPESSNIGKLKIILAFAVEKNGSVSYLQSQPAIDEPLEKELIRVLSLCPKWQPGEINGKKVKRQYSLPIVLQ</sequence>
<dbReference type="EMBL" id="FXTA01000002">
    <property type="protein sequence ID" value="SMO59283.1"/>
    <property type="molecule type" value="Genomic_DNA"/>
</dbReference>
<organism evidence="1 2">
    <name type="scientific">Flavobacterium resistens</name>
    <dbReference type="NCBI Taxonomy" id="443612"/>
    <lineage>
        <taxon>Bacteria</taxon>
        <taxon>Pseudomonadati</taxon>
        <taxon>Bacteroidota</taxon>
        <taxon>Flavobacteriia</taxon>
        <taxon>Flavobacteriales</taxon>
        <taxon>Flavobacteriaceae</taxon>
        <taxon>Flavobacterium</taxon>
    </lineage>
</organism>
<proteinExistence type="predicted"/>
<dbReference type="Proteomes" id="UP000317289">
    <property type="component" value="Unassembled WGS sequence"/>
</dbReference>
<protein>
    <recommendedName>
        <fullName evidence="3">TonB C-terminal domain-containing protein</fullName>
    </recommendedName>
</protein>
<evidence type="ECO:0000313" key="1">
    <source>
        <dbReference type="EMBL" id="SMO59283.1"/>
    </source>
</evidence>
<name>A0A521CIH3_9FLAO</name>
<evidence type="ECO:0000313" key="2">
    <source>
        <dbReference type="Proteomes" id="UP000317289"/>
    </source>
</evidence>